<sequence>MLEEYTPKTYRAALKGAFLAQVDRARLALDASMYMTPVMLADGTNYKDVVSQNSAKLDANIRQINEQFSETASQQREIKSQKITKLGGLLAQLGKKQGGS</sequence>
<protein>
    <submittedName>
        <fullName evidence="1">Uncharacterized protein</fullName>
    </submittedName>
</protein>
<gene>
    <name evidence="1" type="ORF">L248_2183</name>
</gene>
<dbReference type="Proteomes" id="UP000030647">
    <property type="component" value="Unassembled WGS sequence"/>
</dbReference>
<dbReference type="AlphaFoldDB" id="U4TG69"/>
<reference evidence="2" key="1">
    <citation type="journal article" date="2013" name="Genome Announc.">
        <title>Whole-Genome Sequencing of Lactobacillus shenzhenensis Strain LY-73T.</title>
        <authorList>
            <person name="Lin Z."/>
            <person name="Liu Z."/>
            <person name="Yang R."/>
            <person name="Zou Y."/>
            <person name="Wan D."/>
            <person name="Chen J."/>
            <person name="Guo M."/>
            <person name="Zhao J."/>
            <person name="Fang C."/>
            <person name="Yang R."/>
            <person name="Liu F."/>
        </authorList>
    </citation>
    <scope>NUCLEOTIDE SEQUENCE [LARGE SCALE GENOMIC DNA]</scope>
    <source>
        <strain evidence="2">LY-73</strain>
    </source>
</reference>
<proteinExistence type="predicted"/>
<accession>U4TG69</accession>
<dbReference type="EMBL" id="KI271614">
    <property type="protein sequence ID" value="ERL63766.1"/>
    <property type="molecule type" value="Genomic_DNA"/>
</dbReference>
<keyword evidence="2" id="KW-1185">Reference proteome</keyword>
<organism evidence="1 2">
    <name type="scientific">Schleiferilactobacillus shenzhenensis LY-73</name>
    <dbReference type="NCBI Taxonomy" id="1231336"/>
    <lineage>
        <taxon>Bacteria</taxon>
        <taxon>Bacillati</taxon>
        <taxon>Bacillota</taxon>
        <taxon>Bacilli</taxon>
        <taxon>Lactobacillales</taxon>
        <taxon>Lactobacillaceae</taxon>
        <taxon>Schleiferilactobacillus</taxon>
    </lineage>
</organism>
<evidence type="ECO:0000313" key="2">
    <source>
        <dbReference type="Proteomes" id="UP000030647"/>
    </source>
</evidence>
<name>U4TG69_9LACO</name>
<evidence type="ECO:0000313" key="1">
    <source>
        <dbReference type="EMBL" id="ERL63766.1"/>
    </source>
</evidence>
<dbReference type="STRING" id="1231336.L248_2183"/>
<dbReference type="HOGENOM" id="CLU_2302348_0_0_9"/>